<name>A0A382UQD4_9ZZZZ</name>
<feature type="transmembrane region" description="Helical" evidence="6">
    <location>
        <begin position="76"/>
        <end position="97"/>
    </location>
</feature>
<evidence type="ECO:0000259" key="7">
    <source>
        <dbReference type="Pfam" id="PF01545"/>
    </source>
</evidence>
<gene>
    <name evidence="8" type="ORF">METZ01_LOCUS389327</name>
</gene>
<comment type="subcellular location">
    <subcellularLocation>
        <location evidence="1">Membrane</location>
        <topology evidence="1">Multi-pass membrane protein</topology>
    </subcellularLocation>
</comment>
<dbReference type="SUPFAM" id="SSF161111">
    <property type="entry name" value="Cation efflux protein transmembrane domain-like"/>
    <property type="match status" value="1"/>
</dbReference>
<dbReference type="InterPro" id="IPR058533">
    <property type="entry name" value="Cation_efflux_TM"/>
</dbReference>
<dbReference type="GO" id="GO:0006829">
    <property type="term" value="P:zinc ion transport"/>
    <property type="evidence" value="ECO:0007669"/>
    <property type="project" value="InterPro"/>
</dbReference>
<evidence type="ECO:0000313" key="8">
    <source>
        <dbReference type="EMBL" id="SVD36473.1"/>
    </source>
</evidence>
<dbReference type="EMBL" id="UINC01146003">
    <property type="protein sequence ID" value="SVD36473.1"/>
    <property type="molecule type" value="Genomic_DNA"/>
</dbReference>
<protein>
    <recommendedName>
        <fullName evidence="7">Cation efflux protein transmembrane domain-containing protein</fullName>
    </recommendedName>
</protein>
<proteinExistence type="predicted"/>
<evidence type="ECO:0000256" key="1">
    <source>
        <dbReference type="ARBA" id="ARBA00004141"/>
    </source>
</evidence>
<keyword evidence="3 6" id="KW-0812">Transmembrane</keyword>
<dbReference type="AlphaFoldDB" id="A0A382UQD4"/>
<feature type="non-terminal residue" evidence="8">
    <location>
        <position position="113"/>
    </location>
</feature>
<keyword evidence="4 6" id="KW-1133">Transmembrane helix</keyword>
<evidence type="ECO:0000256" key="6">
    <source>
        <dbReference type="SAM" id="Phobius"/>
    </source>
</evidence>
<keyword evidence="5 6" id="KW-0472">Membrane</keyword>
<dbReference type="Pfam" id="PF01545">
    <property type="entry name" value="Cation_efflux"/>
    <property type="match status" value="1"/>
</dbReference>
<dbReference type="GO" id="GO:0016020">
    <property type="term" value="C:membrane"/>
    <property type="evidence" value="ECO:0007669"/>
    <property type="project" value="UniProtKB-SubCell"/>
</dbReference>
<dbReference type="PANTHER" id="PTHR13414:SF9">
    <property type="entry name" value="PROTON-COUPLED ZINC ANTIPORTER SLC30A9, MITOCHONDRIAL"/>
    <property type="match status" value="1"/>
</dbReference>
<accession>A0A382UQD4</accession>
<dbReference type="Gene3D" id="1.20.1510.10">
    <property type="entry name" value="Cation efflux protein transmembrane domain"/>
    <property type="match status" value="1"/>
</dbReference>
<reference evidence="8" key="1">
    <citation type="submission" date="2018-05" db="EMBL/GenBank/DDBJ databases">
        <authorList>
            <person name="Lanie J.A."/>
            <person name="Ng W.-L."/>
            <person name="Kazmierczak K.M."/>
            <person name="Andrzejewski T.M."/>
            <person name="Davidsen T.M."/>
            <person name="Wayne K.J."/>
            <person name="Tettelin H."/>
            <person name="Glass J.I."/>
            <person name="Rusch D."/>
            <person name="Podicherti R."/>
            <person name="Tsui H.-C.T."/>
            <person name="Winkler M.E."/>
        </authorList>
    </citation>
    <scope>NUCLEOTIDE SEQUENCE</scope>
</reference>
<sequence length="113" mass="12011">MASGSSKLAVYAALVGNLAIAVTKFGAAIYTGSSAMLSEAIHSCVDTGNQVLLLYGMYRAGLPADDRHPFGYGKELYFWSFVVAILIFGLGAGFSIYEGVHGFLHPTPIENVF</sequence>
<evidence type="ECO:0000256" key="2">
    <source>
        <dbReference type="ARBA" id="ARBA00022448"/>
    </source>
</evidence>
<keyword evidence="2" id="KW-0813">Transport</keyword>
<evidence type="ECO:0000256" key="3">
    <source>
        <dbReference type="ARBA" id="ARBA00022692"/>
    </source>
</evidence>
<dbReference type="PANTHER" id="PTHR13414">
    <property type="entry name" value="HUEL-CATION TRANSPORTER"/>
    <property type="match status" value="1"/>
</dbReference>
<dbReference type="InterPro" id="IPR027469">
    <property type="entry name" value="Cation_efflux_TMD_sf"/>
</dbReference>
<feature type="domain" description="Cation efflux protein transmembrane" evidence="7">
    <location>
        <begin position="11"/>
        <end position="111"/>
    </location>
</feature>
<evidence type="ECO:0000256" key="5">
    <source>
        <dbReference type="ARBA" id="ARBA00023136"/>
    </source>
</evidence>
<evidence type="ECO:0000256" key="4">
    <source>
        <dbReference type="ARBA" id="ARBA00022989"/>
    </source>
</evidence>
<organism evidence="8">
    <name type="scientific">marine metagenome</name>
    <dbReference type="NCBI Taxonomy" id="408172"/>
    <lineage>
        <taxon>unclassified sequences</taxon>
        <taxon>metagenomes</taxon>
        <taxon>ecological metagenomes</taxon>
    </lineage>
</organism>
<dbReference type="GO" id="GO:0008324">
    <property type="term" value="F:monoatomic cation transmembrane transporter activity"/>
    <property type="evidence" value="ECO:0007669"/>
    <property type="project" value="InterPro"/>
</dbReference>
<dbReference type="InterPro" id="IPR040177">
    <property type="entry name" value="SLC30A9"/>
</dbReference>